<dbReference type="Gene3D" id="3.10.450.620">
    <property type="entry name" value="JHP933, nucleotidyltransferase-like core domain"/>
    <property type="match status" value="1"/>
</dbReference>
<dbReference type="EMBL" id="BMJC01000002">
    <property type="protein sequence ID" value="GGB01576.1"/>
    <property type="molecule type" value="Genomic_DNA"/>
</dbReference>
<feature type="region of interest" description="Disordered" evidence="1">
    <location>
        <begin position="212"/>
        <end position="235"/>
    </location>
</feature>
<evidence type="ECO:0000313" key="3">
    <source>
        <dbReference type="Proteomes" id="UP000607559"/>
    </source>
</evidence>
<evidence type="ECO:0000313" key="2">
    <source>
        <dbReference type="EMBL" id="GGB01576.1"/>
    </source>
</evidence>
<name>A0A8J2UDU9_9BACT</name>
<comment type="caution">
    <text evidence="2">The sequence shown here is derived from an EMBL/GenBank/DDBJ whole genome shotgun (WGS) entry which is preliminary data.</text>
</comment>
<reference evidence="2" key="1">
    <citation type="journal article" date="2014" name="Int. J. Syst. Evol. Microbiol.">
        <title>Complete genome sequence of Corynebacterium casei LMG S-19264T (=DSM 44701T), isolated from a smear-ripened cheese.</title>
        <authorList>
            <consortium name="US DOE Joint Genome Institute (JGI-PGF)"/>
            <person name="Walter F."/>
            <person name="Albersmeier A."/>
            <person name="Kalinowski J."/>
            <person name="Ruckert C."/>
        </authorList>
    </citation>
    <scope>NUCLEOTIDE SEQUENCE</scope>
    <source>
        <strain evidence="2">CGMCC 1.15448</strain>
    </source>
</reference>
<sequence>MLHKETVAVEALDLIKKLSSDLLLKDFILVGGTALALQLGHRKSVDIDLFTHKDFDSQKLGEHIRTAYGAEVSHILKNGIFSLIGGIKTDMIAHQYKMLNPPVEIDGIRMASLEDIGAMKLHAIVNSGKRAKDFADMYYLLEHMNLTQLMSAYTMKYPERNEAIARNALLYNKDAKFIDIVDILVNPLIARDIKKRLKEAVLSPAKIFGSTAKENKPGVEKKPVEGQRKGIRRRH</sequence>
<dbReference type="RefSeq" id="WP_188932201.1">
    <property type="nucleotide sequence ID" value="NZ_BMJC01000002.1"/>
</dbReference>
<keyword evidence="3" id="KW-1185">Reference proteome</keyword>
<dbReference type="Pfam" id="PF08843">
    <property type="entry name" value="AbiEii"/>
    <property type="match status" value="1"/>
</dbReference>
<dbReference type="InterPro" id="IPR014942">
    <property type="entry name" value="AbiEii"/>
</dbReference>
<evidence type="ECO:0008006" key="4">
    <source>
        <dbReference type="Google" id="ProtNLM"/>
    </source>
</evidence>
<dbReference type="AlphaFoldDB" id="A0A8J2UDU9"/>
<proteinExistence type="predicted"/>
<protein>
    <recommendedName>
        <fullName evidence="4">Nucleotidyl transferase AbiEii/AbiGii toxin family protein</fullName>
    </recommendedName>
</protein>
<accession>A0A8J2UDU9</accession>
<gene>
    <name evidence="2" type="ORF">GCM10011511_26110</name>
</gene>
<organism evidence="2 3">
    <name type="scientific">Puia dinghuensis</name>
    <dbReference type="NCBI Taxonomy" id="1792502"/>
    <lineage>
        <taxon>Bacteria</taxon>
        <taxon>Pseudomonadati</taxon>
        <taxon>Bacteroidota</taxon>
        <taxon>Chitinophagia</taxon>
        <taxon>Chitinophagales</taxon>
        <taxon>Chitinophagaceae</taxon>
        <taxon>Puia</taxon>
    </lineage>
</organism>
<evidence type="ECO:0000256" key="1">
    <source>
        <dbReference type="SAM" id="MobiDB-lite"/>
    </source>
</evidence>
<reference evidence="2" key="2">
    <citation type="submission" date="2020-09" db="EMBL/GenBank/DDBJ databases">
        <authorList>
            <person name="Sun Q."/>
            <person name="Zhou Y."/>
        </authorList>
    </citation>
    <scope>NUCLEOTIDE SEQUENCE</scope>
    <source>
        <strain evidence="2">CGMCC 1.15448</strain>
    </source>
</reference>
<feature type="compositionally biased region" description="Basic and acidic residues" evidence="1">
    <location>
        <begin position="213"/>
        <end position="228"/>
    </location>
</feature>
<dbReference type="Proteomes" id="UP000607559">
    <property type="component" value="Unassembled WGS sequence"/>
</dbReference>